<keyword evidence="5" id="KW-1185">Reference proteome</keyword>
<dbReference type="PIRSF" id="PIRSF016578">
    <property type="entry name" value="HsaA"/>
    <property type="match status" value="1"/>
</dbReference>
<dbReference type="GO" id="GO:0050660">
    <property type="term" value="F:flavin adenine dinucleotide binding"/>
    <property type="evidence" value="ECO:0007669"/>
    <property type="project" value="InterPro"/>
</dbReference>
<name>A0A1U7N358_9CYAN</name>
<dbReference type="CDD" id="cd00567">
    <property type="entry name" value="ACAD"/>
    <property type="match status" value="1"/>
</dbReference>
<dbReference type="InterPro" id="IPR037069">
    <property type="entry name" value="AcylCoA_DH/ox_N_sf"/>
</dbReference>
<feature type="domain" description="Acyl-CoA dehydrogenase C-terminal" evidence="3">
    <location>
        <begin position="263"/>
        <end position="376"/>
    </location>
</feature>
<dbReference type="RefSeq" id="WP_075900570.1">
    <property type="nucleotide sequence ID" value="NZ_MKZS01000001.1"/>
</dbReference>
<dbReference type="EMBL" id="MKZS01000001">
    <property type="protein sequence ID" value="OLT60383.1"/>
    <property type="molecule type" value="Genomic_DNA"/>
</dbReference>
<dbReference type="Pfam" id="PF02771">
    <property type="entry name" value="Acyl-CoA_dh_N"/>
    <property type="match status" value="1"/>
</dbReference>
<keyword evidence="1" id="KW-0560">Oxidoreductase</keyword>
<evidence type="ECO:0000313" key="5">
    <source>
        <dbReference type="Proteomes" id="UP000186657"/>
    </source>
</evidence>
<dbReference type="Proteomes" id="UP000186657">
    <property type="component" value="Unassembled WGS sequence"/>
</dbReference>
<dbReference type="Pfam" id="PF08028">
    <property type="entry name" value="Acyl-CoA_dh_2"/>
    <property type="match status" value="1"/>
</dbReference>
<dbReference type="InterPro" id="IPR013107">
    <property type="entry name" value="Acyl-CoA_DH_C"/>
</dbReference>
<dbReference type="SUPFAM" id="SSF56645">
    <property type="entry name" value="Acyl-CoA dehydrogenase NM domain-like"/>
    <property type="match status" value="1"/>
</dbReference>
<dbReference type="Gene3D" id="2.40.110.10">
    <property type="entry name" value="Butyryl-CoA Dehydrogenase, subunit A, domain 2"/>
    <property type="match status" value="1"/>
</dbReference>
<feature type="domain" description="Acyl-CoA dehydrogenase/oxidase N-terminal" evidence="2">
    <location>
        <begin position="15"/>
        <end position="123"/>
    </location>
</feature>
<evidence type="ECO:0000313" key="4">
    <source>
        <dbReference type="EMBL" id="OLT60383.1"/>
    </source>
</evidence>
<evidence type="ECO:0000256" key="1">
    <source>
        <dbReference type="ARBA" id="ARBA00023002"/>
    </source>
</evidence>
<reference evidence="4 5" key="1">
    <citation type="submission" date="2016-10" db="EMBL/GenBank/DDBJ databases">
        <title>Comparative genomics uncovers the prolific and rare metabolic potential of the cyanobacterial genus Moorea.</title>
        <authorList>
            <person name="Leao T."/>
            <person name="Castelao G."/>
            <person name="Korobeynikov A."/>
            <person name="Monroe E.A."/>
            <person name="Podell S."/>
            <person name="Glukhov E."/>
            <person name="Allen E."/>
            <person name="Gerwick W.H."/>
            <person name="Gerwick L."/>
        </authorList>
    </citation>
    <scope>NUCLEOTIDE SEQUENCE [LARGE SCALE GENOMIC DNA]</scope>
    <source>
        <strain evidence="4 5">PNG5-198</strain>
    </source>
</reference>
<dbReference type="InterPro" id="IPR013786">
    <property type="entry name" value="AcylCoA_DH/ox_N"/>
</dbReference>
<evidence type="ECO:0000259" key="3">
    <source>
        <dbReference type="Pfam" id="PF08028"/>
    </source>
</evidence>
<accession>A0A1U7N358</accession>
<protein>
    <submittedName>
        <fullName evidence="4">Acyl-CoA dehydrogenase</fullName>
    </submittedName>
</protein>
<dbReference type="GO" id="GO:0003995">
    <property type="term" value="F:acyl-CoA dehydrogenase activity"/>
    <property type="evidence" value="ECO:0007669"/>
    <property type="project" value="TreeGrafter"/>
</dbReference>
<dbReference type="PANTHER" id="PTHR43884">
    <property type="entry name" value="ACYL-COA DEHYDROGENASE"/>
    <property type="match status" value="1"/>
</dbReference>
<sequence>MQTPVLYDRQVYDPQALLDHLSQLTQEEFAPRAAQYDQTATFPAKNFETLFDAGLHAPAVPIKYGGLGLGHNSDILTLWMMTRELAKVDLAFTRCWEGHTNIQVLLTANANDAQKQRWFEGIVQRGEKWAGWSGEPLSKVPGQTSGIGTTVKVVEGGYIVDGCKVFATGADGLQWAILFVSTAGTGAVRHNDGPAHSVLMLACDLSDPSVSFDSTWWKPIGMRGSVSYRVQFDHTFIPKENLIGYPGQYLLEEWQTRFTPQYGAAFLGAAEGAYGYALAHIKKQRREKDAYVQHRIAKSMMNIETMDLWLRKVARLWETGQHQQAKEAGNRFRYLSEKLALETLEHCTRMCGARAMIQPSPLERIYRDLSFYTLHDNCDRVLASIGQEVLGQESDRAFFNSSGNNQGKS</sequence>
<dbReference type="InterPro" id="IPR046373">
    <property type="entry name" value="Acyl-CoA_Oxase/DH_mid-dom_sf"/>
</dbReference>
<dbReference type="AlphaFoldDB" id="A0A1U7N358"/>
<comment type="caution">
    <text evidence="4">The sequence shown here is derived from an EMBL/GenBank/DDBJ whole genome shotgun (WGS) entry which is preliminary data.</text>
</comment>
<dbReference type="InterPro" id="IPR036250">
    <property type="entry name" value="AcylCo_DH-like_C"/>
</dbReference>
<dbReference type="SUPFAM" id="SSF47203">
    <property type="entry name" value="Acyl-CoA dehydrogenase C-terminal domain-like"/>
    <property type="match status" value="1"/>
</dbReference>
<dbReference type="Gene3D" id="1.10.540.10">
    <property type="entry name" value="Acyl-CoA dehydrogenase/oxidase, N-terminal domain"/>
    <property type="match status" value="1"/>
</dbReference>
<evidence type="ECO:0000259" key="2">
    <source>
        <dbReference type="Pfam" id="PF02771"/>
    </source>
</evidence>
<proteinExistence type="predicted"/>
<dbReference type="Gene3D" id="1.20.140.10">
    <property type="entry name" value="Butyryl-CoA Dehydrogenase, subunit A, domain 3"/>
    <property type="match status" value="1"/>
</dbReference>
<dbReference type="PANTHER" id="PTHR43884:SF12">
    <property type="entry name" value="ISOVALERYL-COA DEHYDROGENASE, MITOCHONDRIAL-RELATED"/>
    <property type="match status" value="1"/>
</dbReference>
<organism evidence="4 5">
    <name type="scientific">Moorena bouillonii PNG</name>
    <dbReference type="NCBI Taxonomy" id="568701"/>
    <lineage>
        <taxon>Bacteria</taxon>
        <taxon>Bacillati</taxon>
        <taxon>Cyanobacteriota</taxon>
        <taxon>Cyanophyceae</taxon>
        <taxon>Coleofasciculales</taxon>
        <taxon>Coleofasciculaceae</taxon>
        <taxon>Moorena</taxon>
    </lineage>
</organism>
<gene>
    <name evidence="4" type="ORF">BJP37_16500</name>
</gene>
<dbReference type="InterPro" id="IPR009100">
    <property type="entry name" value="AcylCoA_DH/oxidase_NM_dom_sf"/>
</dbReference>